<feature type="binding site" evidence="9">
    <location>
        <position position="197"/>
    </location>
    <ligand>
        <name>[4Fe-4S] cluster</name>
        <dbReference type="ChEBI" id="CHEBI:49883"/>
        <label>2</label>
    </ligand>
</feature>
<comment type="subcellular location">
    <subcellularLocation>
        <location evidence="9">Cytoplasm</location>
    </subcellularLocation>
</comment>
<dbReference type="Pfam" id="PF08331">
    <property type="entry name" value="QueG_DUF1730"/>
    <property type="match status" value="1"/>
</dbReference>
<reference evidence="11 12" key="1">
    <citation type="submission" date="2015-02" db="EMBL/GenBank/DDBJ databases">
        <title>Nostoc linckia genome annotation.</title>
        <authorList>
            <person name="Zhou Z."/>
        </authorList>
    </citation>
    <scope>NUCLEOTIDE SEQUENCE [LARGE SCALE GENOMIC DNA]</scope>
    <source>
        <strain evidence="12">z8</strain>
    </source>
</reference>
<dbReference type="InterPro" id="IPR017900">
    <property type="entry name" value="4Fe4S_Fe_S_CS"/>
</dbReference>
<feature type="binding site" evidence="9">
    <location>
        <position position="60"/>
    </location>
    <ligand>
        <name>cob(II)alamin</name>
        <dbReference type="ChEBI" id="CHEBI:16304"/>
    </ligand>
</feature>
<feature type="binding site" evidence="9">
    <location>
        <position position="213"/>
    </location>
    <ligand>
        <name>[4Fe-4S] cluster</name>
        <dbReference type="ChEBI" id="CHEBI:49883"/>
        <label>2</label>
    </ligand>
</feature>
<keyword evidence="9" id="KW-0170">Cobalt</keyword>
<comment type="caution">
    <text evidence="9">Lacks conserved residue(s) required for the propagation of feature annotation.</text>
</comment>
<dbReference type="GO" id="GO:0005737">
    <property type="term" value="C:cytoplasm"/>
    <property type="evidence" value="ECO:0007669"/>
    <property type="project" value="UniProtKB-SubCell"/>
</dbReference>
<dbReference type="EC" id="1.17.99.6" evidence="9"/>
<keyword evidence="3 9" id="KW-0819">tRNA processing</keyword>
<keyword evidence="5 9" id="KW-0671">Queuosine biosynthesis</keyword>
<dbReference type="HAMAP" id="MF_00916">
    <property type="entry name" value="QueG"/>
    <property type="match status" value="1"/>
</dbReference>
<dbReference type="PANTHER" id="PTHR30002">
    <property type="entry name" value="EPOXYQUEUOSINE REDUCTASE"/>
    <property type="match status" value="1"/>
</dbReference>
<proteinExistence type="inferred from homology"/>
<dbReference type="InterPro" id="IPR017896">
    <property type="entry name" value="4Fe4S_Fe-S-bd"/>
</dbReference>
<protein>
    <recommendedName>
        <fullName evidence="9">Epoxyqueuosine reductase</fullName>
        <ecNumber evidence="9">1.17.99.6</ecNumber>
    </recommendedName>
    <alternativeName>
        <fullName evidence="9">Queuosine biosynthesis protein QueG</fullName>
    </alternativeName>
</protein>
<dbReference type="Gene3D" id="3.30.70.20">
    <property type="match status" value="1"/>
</dbReference>
<dbReference type="GO" id="GO:0008616">
    <property type="term" value="P:tRNA queuosine(34) biosynthetic process"/>
    <property type="evidence" value="ECO:0007669"/>
    <property type="project" value="UniProtKB-UniRule"/>
</dbReference>
<evidence type="ECO:0000313" key="11">
    <source>
        <dbReference type="EMBL" id="PHK05202.1"/>
    </source>
</evidence>
<keyword evidence="4 9" id="KW-0479">Metal-binding</keyword>
<evidence type="ECO:0000256" key="8">
    <source>
        <dbReference type="ARBA" id="ARBA00023014"/>
    </source>
</evidence>
<comment type="catalytic activity">
    <reaction evidence="9">
        <text>epoxyqueuosine(34) in tRNA + AH2 = queuosine(34) in tRNA + A + H2O</text>
        <dbReference type="Rhea" id="RHEA:32159"/>
        <dbReference type="Rhea" id="RHEA-COMP:18571"/>
        <dbReference type="Rhea" id="RHEA-COMP:18582"/>
        <dbReference type="ChEBI" id="CHEBI:13193"/>
        <dbReference type="ChEBI" id="CHEBI:15377"/>
        <dbReference type="ChEBI" id="CHEBI:17499"/>
        <dbReference type="ChEBI" id="CHEBI:194431"/>
        <dbReference type="ChEBI" id="CHEBI:194443"/>
        <dbReference type="EC" id="1.17.99.6"/>
    </reaction>
</comment>
<feature type="binding site" evidence="9">
    <location>
        <begin position="241"/>
        <end position="242"/>
    </location>
    <ligand>
        <name>cob(II)alamin</name>
        <dbReference type="ChEBI" id="CHEBI:16304"/>
    </ligand>
</feature>
<feature type="binding site" evidence="9">
    <location>
        <position position="133"/>
    </location>
    <ligand>
        <name>cob(II)alamin</name>
        <dbReference type="ChEBI" id="CHEBI:16304"/>
    </ligand>
</feature>
<feature type="binding site" evidence="9">
    <location>
        <position position="154"/>
    </location>
    <ligand>
        <name>cob(II)alamin</name>
        <dbReference type="ChEBI" id="CHEBI:16304"/>
    </ligand>
</feature>
<dbReference type="InterPro" id="IPR023214">
    <property type="entry name" value="HAD_sf"/>
</dbReference>
<dbReference type="InterPro" id="IPR041492">
    <property type="entry name" value="HAD_2"/>
</dbReference>
<accession>A0A9Q6EME0</accession>
<evidence type="ECO:0000256" key="2">
    <source>
        <dbReference type="ARBA" id="ARBA00022490"/>
    </source>
</evidence>
<evidence type="ECO:0000256" key="7">
    <source>
        <dbReference type="ARBA" id="ARBA00023004"/>
    </source>
</evidence>
<evidence type="ECO:0000256" key="3">
    <source>
        <dbReference type="ARBA" id="ARBA00022694"/>
    </source>
</evidence>
<dbReference type="PROSITE" id="PS00198">
    <property type="entry name" value="4FE4S_FER_1"/>
    <property type="match status" value="1"/>
</dbReference>
<comment type="function">
    <text evidence="9">Catalyzes the conversion of epoxyqueuosine (oQ) to queuosine (Q), which is a hypermodified base found in the wobble positions of tRNA(Asp), tRNA(Asn), tRNA(His) and tRNA(Tyr).</text>
</comment>
<dbReference type="GO" id="GO:0052693">
    <property type="term" value="F:epoxyqueuosine reductase activity"/>
    <property type="evidence" value="ECO:0007669"/>
    <property type="project" value="UniProtKB-UniRule"/>
</dbReference>
<dbReference type="PANTHER" id="PTHR30002:SF4">
    <property type="entry name" value="EPOXYQUEUOSINE REDUCTASE"/>
    <property type="match status" value="1"/>
</dbReference>
<dbReference type="GO" id="GO:0031419">
    <property type="term" value="F:cobalamin binding"/>
    <property type="evidence" value="ECO:0007669"/>
    <property type="project" value="UniProtKB-KW"/>
</dbReference>
<keyword evidence="6 9" id="KW-0560">Oxidoreductase</keyword>
<comment type="caution">
    <text evidence="11">The sequence shown here is derived from an EMBL/GenBank/DDBJ whole genome shotgun (WGS) entry which is preliminary data.</text>
</comment>
<feature type="binding site" evidence="9">
    <location>
        <position position="244"/>
    </location>
    <ligand>
        <name>[4Fe-4S] cluster</name>
        <dbReference type="ChEBI" id="CHEBI:49883"/>
        <label>2</label>
    </ligand>
</feature>
<keyword evidence="9" id="KW-0846">Cobalamin</keyword>
<comment type="cofactor">
    <cofactor evidence="9">
        <name>[4Fe-4S] cluster</name>
        <dbReference type="ChEBI" id="CHEBI:49883"/>
    </cofactor>
    <text evidence="9">Binds 2 [4Fe-4S] clusters per monomer.</text>
</comment>
<evidence type="ECO:0000256" key="9">
    <source>
        <dbReference type="HAMAP-Rule" id="MF_00916"/>
    </source>
</evidence>
<dbReference type="NCBIfam" id="TIGR00276">
    <property type="entry name" value="tRNA epoxyqueuosine(34) reductase QueG"/>
    <property type="match status" value="1"/>
</dbReference>
<comment type="pathway">
    <text evidence="9">tRNA modification; tRNA-queuosine biosynthesis.</text>
</comment>
<dbReference type="Pfam" id="PF13484">
    <property type="entry name" value="Fer4_16"/>
    <property type="match status" value="1"/>
</dbReference>
<feature type="binding site" evidence="9">
    <location>
        <position position="187"/>
    </location>
    <ligand>
        <name>[4Fe-4S] cluster</name>
        <dbReference type="ChEBI" id="CHEBI:49883"/>
        <label>1</label>
    </ligand>
</feature>
<dbReference type="AlphaFoldDB" id="A0A9Q6EME0"/>
<feature type="binding site" evidence="9">
    <location>
        <position position="190"/>
    </location>
    <ligand>
        <name>[4Fe-4S] cluster</name>
        <dbReference type="ChEBI" id="CHEBI:49883"/>
        <label>1</label>
    </ligand>
</feature>
<dbReference type="InterPro" id="IPR013542">
    <property type="entry name" value="QueG_DUF1730"/>
</dbReference>
<dbReference type="Proteomes" id="UP000222310">
    <property type="component" value="Unassembled WGS sequence"/>
</dbReference>
<evidence type="ECO:0000313" key="12">
    <source>
        <dbReference type="Proteomes" id="UP000222310"/>
    </source>
</evidence>
<feature type="binding site" evidence="9">
    <location>
        <position position="157"/>
    </location>
    <ligand>
        <name>cob(II)alamin</name>
        <dbReference type="ChEBI" id="CHEBI:16304"/>
    </ligand>
</feature>
<evidence type="ECO:0000256" key="5">
    <source>
        <dbReference type="ARBA" id="ARBA00022785"/>
    </source>
</evidence>
<dbReference type="Gene3D" id="1.10.150.240">
    <property type="entry name" value="Putative phosphatase, domain 2"/>
    <property type="match status" value="1"/>
</dbReference>
<dbReference type="InterPro" id="IPR036412">
    <property type="entry name" value="HAD-like_sf"/>
</dbReference>
<keyword evidence="8 9" id="KW-0411">Iron-sulfur</keyword>
<dbReference type="SFLD" id="SFLDG01129">
    <property type="entry name" value="C1.5:_HAD__Beta-PGM__Phosphata"/>
    <property type="match status" value="1"/>
</dbReference>
<dbReference type="SUPFAM" id="SSF46548">
    <property type="entry name" value="alpha-helical ferredoxin"/>
    <property type="match status" value="1"/>
</dbReference>
<dbReference type="SFLD" id="SFLDS00003">
    <property type="entry name" value="Haloacid_Dehalogenase"/>
    <property type="match status" value="1"/>
</dbReference>
<dbReference type="GO" id="GO:0046872">
    <property type="term" value="F:metal ion binding"/>
    <property type="evidence" value="ECO:0007669"/>
    <property type="project" value="UniProtKB-KW"/>
</dbReference>
<evidence type="ECO:0000256" key="6">
    <source>
        <dbReference type="ARBA" id="ARBA00023002"/>
    </source>
</evidence>
<comment type="cofactor">
    <cofactor evidence="9">
        <name>cob(II)alamin</name>
        <dbReference type="ChEBI" id="CHEBI:16304"/>
    </cofactor>
</comment>
<keyword evidence="7 9" id="KW-0408">Iron</keyword>
<dbReference type="InterPro" id="IPR023198">
    <property type="entry name" value="PGP-like_dom2"/>
</dbReference>
<feature type="binding site" evidence="9">
    <location>
        <position position="193"/>
    </location>
    <ligand>
        <name>[4Fe-4S] cluster</name>
        <dbReference type="ChEBI" id="CHEBI:49883"/>
        <label>1</label>
    </ligand>
</feature>
<evidence type="ECO:0000256" key="4">
    <source>
        <dbReference type="ARBA" id="ARBA00022723"/>
    </source>
</evidence>
<dbReference type="Gene3D" id="3.40.50.1000">
    <property type="entry name" value="HAD superfamily/HAD-like"/>
    <property type="match status" value="1"/>
</dbReference>
<dbReference type="NCBIfam" id="TIGR01549">
    <property type="entry name" value="HAD-SF-IA-v1"/>
    <property type="match status" value="1"/>
</dbReference>
<dbReference type="GO" id="GO:0051539">
    <property type="term" value="F:4 iron, 4 sulfur cluster binding"/>
    <property type="evidence" value="ECO:0007669"/>
    <property type="project" value="UniProtKB-KW"/>
</dbReference>
<feature type="domain" description="4Fe-4S ferredoxin-type" evidence="10">
    <location>
        <begin position="178"/>
        <end position="207"/>
    </location>
</feature>
<evidence type="ECO:0000259" key="10">
    <source>
        <dbReference type="PROSITE" id="PS51379"/>
    </source>
</evidence>
<feature type="active site" description="Proton donor" evidence="9">
    <location>
        <position position="133"/>
    </location>
</feature>
<evidence type="ECO:0000256" key="1">
    <source>
        <dbReference type="ARBA" id="ARBA00022485"/>
    </source>
</evidence>
<organism evidence="11 12">
    <name type="scientific">Nostoc linckia z8</name>
    <dbReference type="NCBI Taxonomy" id="1628746"/>
    <lineage>
        <taxon>Bacteria</taxon>
        <taxon>Bacillati</taxon>
        <taxon>Cyanobacteriota</taxon>
        <taxon>Cyanophyceae</taxon>
        <taxon>Nostocales</taxon>
        <taxon>Nostocaceae</taxon>
        <taxon>Nostoc</taxon>
    </lineage>
</organism>
<comment type="subunit">
    <text evidence="9">Monomer.</text>
</comment>
<dbReference type="EMBL" id="LAHD01000017">
    <property type="protein sequence ID" value="PHK05202.1"/>
    <property type="molecule type" value="Genomic_DNA"/>
</dbReference>
<name>A0A9Q6EME0_NOSLI</name>
<dbReference type="InterPro" id="IPR006439">
    <property type="entry name" value="HAD-SF_hydro_IA"/>
</dbReference>
<dbReference type="PROSITE" id="PS51379">
    <property type="entry name" value="4FE4S_FER_2"/>
    <property type="match status" value="1"/>
</dbReference>
<keyword evidence="1 9" id="KW-0004">4Fe-4S</keyword>
<feature type="binding site" evidence="9">
    <location>
        <position position="248"/>
    </location>
    <ligand>
        <name>[4Fe-4S] cluster</name>
        <dbReference type="ChEBI" id="CHEBI:49883"/>
        <label>1</label>
    </ligand>
</feature>
<dbReference type="SUPFAM" id="SSF56784">
    <property type="entry name" value="HAD-like"/>
    <property type="match status" value="1"/>
</dbReference>
<dbReference type="InterPro" id="IPR004453">
    <property type="entry name" value="QueG"/>
</dbReference>
<feature type="binding site" evidence="9">
    <location>
        <position position="241"/>
    </location>
    <ligand>
        <name>[4Fe-4S] cluster</name>
        <dbReference type="ChEBI" id="CHEBI:49883"/>
        <label>2</label>
    </ligand>
</feature>
<keyword evidence="2 9" id="KW-0963">Cytoplasm</keyword>
<gene>
    <name evidence="9" type="primary">queG</name>
    <name evidence="11" type="ORF">VF08_08415</name>
</gene>
<dbReference type="Pfam" id="PF13419">
    <property type="entry name" value="HAD_2"/>
    <property type="match status" value="1"/>
</dbReference>
<comment type="similarity">
    <text evidence="9">Belongs to the QueG family.</text>
</comment>
<feature type="binding site" evidence="9">
    <location>
        <position position="168"/>
    </location>
    <ligand>
        <name>cob(II)alamin</name>
        <dbReference type="ChEBI" id="CHEBI:16304"/>
    </ligand>
</feature>
<sequence>MNYSSVTSSRVVKEKASELGFHKVGIAAVDKVDVTEAQRLKAWLALGYQADMEWMSNPKRQDIRLVMPEVRSLVCVALNYYTAYQRPQGEEYGKISRYGWGRDYHKVMHKKLKQLATWLESLDENIQAIYYADTGPVQDKVWAQKAGIGWIAKNGNVITREYGSWVFLGEVLTNLQLESDRPHTEHCGSCTRCLQACPTDAITQPFVVDANRCIAYHTIENRAEELPQTLTPHLQGWVAGCDICQDVCPWNQRFAKNTDIAEFAPYPQNLAPRLLELAQISYGDWNKRFPASALRRIKPEMLRRNAQANLDASKRKMTQKVIIFDFDGTIADTVDALVSIANRLAVDFGYIQITPDQLALLKNLTSREIIKYSGVSLFKIPFLVKKVKGELKNKIPELKPIPGIQEALVELQAQGYKLGIITSNSKENVTQFLQINGLDRLFDFIYSGITIFGKTTIINNVLKQKQLKPQDVIYVGDETRDIEASKKANIQVIAVTWGFNSSEVLAKQNPDYLIHKPSELLEVMK</sequence>